<keyword evidence="3" id="KW-1133">Transmembrane helix</keyword>
<name>A0AAV9XPL7_9PEZI</name>
<feature type="transmembrane region" description="Helical" evidence="3">
    <location>
        <begin position="448"/>
        <end position="473"/>
    </location>
</feature>
<organism evidence="6 7">
    <name type="scientific">Orbilia ellipsospora</name>
    <dbReference type="NCBI Taxonomy" id="2528407"/>
    <lineage>
        <taxon>Eukaryota</taxon>
        <taxon>Fungi</taxon>
        <taxon>Dikarya</taxon>
        <taxon>Ascomycota</taxon>
        <taxon>Pezizomycotina</taxon>
        <taxon>Orbiliomycetes</taxon>
        <taxon>Orbiliales</taxon>
        <taxon>Orbiliaceae</taxon>
        <taxon>Orbilia</taxon>
    </lineage>
</organism>
<comment type="similarity">
    <text evidence="1">Belongs to the peptidase A1 family.</text>
</comment>
<dbReference type="PANTHER" id="PTHR47966">
    <property type="entry name" value="BETA-SITE APP-CLEAVING ENZYME, ISOFORM A-RELATED"/>
    <property type="match status" value="1"/>
</dbReference>
<evidence type="ECO:0000259" key="5">
    <source>
        <dbReference type="PROSITE" id="PS51767"/>
    </source>
</evidence>
<feature type="compositionally biased region" description="Pro residues" evidence="2">
    <location>
        <begin position="526"/>
        <end position="541"/>
    </location>
</feature>
<keyword evidence="7" id="KW-1185">Reference proteome</keyword>
<reference evidence="6 7" key="1">
    <citation type="submission" date="2019-10" db="EMBL/GenBank/DDBJ databases">
        <authorList>
            <person name="Palmer J.M."/>
        </authorList>
    </citation>
    <scope>NUCLEOTIDE SEQUENCE [LARGE SCALE GENOMIC DNA]</scope>
    <source>
        <strain evidence="6 7">TWF694</strain>
    </source>
</reference>
<sequence length="565" mass="62013">MFIVSLYLLLWLQASFAWYPAVEAAKVLSLDIYENRDIVPEALQRRQTGDGARIVDLVYNESNYLFFVDISIGDKNKVVKLAVIQNPYTWVAQKWNRSRDCSPIMIPDDCDRGRTSGLFSFNPRDSSTYRNLSGTFDSEYVDGGYAIGVWGRDKFRLGQLTVDIDNVNFGVANHYNKTPVLGLDTSTSDVLYPTFLEVMQSQNIINTVTYGIYLGDIRGRNDTGKTITFGGLDVAKFQWPLKTYSSVTGYKLDLFMINIKYGSAITATPLDEAKISPVVADLNFGTPALWLPEEVFYTIMTDLGASKTNYYAINELPPDDAGLELIFASNLTIFIPYTQILIPLPGGYYLPSLVMSTDDSITLGTPFFSRSAYVFYDYQNLEISLAPSLYNVTASNVTEVGVNNASITSLEWLIASPSTTSVITEPPPPTISPPTATTTPVPAKKLNVGIIAGAAVGGLVVLLLIIIAIWYFVSRNRNRNTGTAPIAPDAMPPTAMMSEKTTSGSISVAFANSQFSPTKPNDLSPPISPISPIPPTSPSPWPDHRGDKVSQAVSPPMYTHKHELE</sequence>
<dbReference type="Gene3D" id="2.40.70.10">
    <property type="entry name" value="Acid Proteases"/>
    <property type="match status" value="2"/>
</dbReference>
<proteinExistence type="inferred from homology"/>
<evidence type="ECO:0000256" key="4">
    <source>
        <dbReference type="SAM" id="SignalP"/>
    </source>
</evidence>
<dbReference type="GO" id="GO:0004190">
    <property type="term" value="F:aspartic-type endopeptidase activity"/>
    <property type="evidence" value="ECO:0007669"/>
    <property type="project" value="InterPro"/>
</dbReference>
<dbReference type="Pfam" id="PF00026">
    <property type="entry name" value="Asp"/>
    <property type="match status" value="1"/>
</dbReference>
<feature type="domain" description="Peptidase A1" evidence="5">
    <location>
        <begin position="66"/>
        <end position="386"/>
    </location>
</feature>
<evidence type="ECO:0000313" key="7">
    <source>
        <dbReference type="Proteomes" id="UP001365542"/>
    </source>
</evidence>
<dbReference type="PROSITE" id="PS51767">
    <property type="entry name" value="PEPTIDASE_A1"/>
    <property type="match status" value="1"/>
</dbReference>
<dbReference type="PANTHER" id="PTHR47966:SF65">
    <property type="entry name" value="ASPARTIC-TYPE ENDOPEPTIDASE"/>
    <property type="match status" value="1"/>
</dbReference>
<keyword evidence="4" id="KW-0732">Signal</keyword>
<dbReference type="AlphaFoldDB" id="A0AAV9XPL7"/>
<dbReference type="GO" id="GO:0006508">
    <property type="term" value="P:proteolysis"/>
    <property type="evidence" value="ECO:0007669"/>
    <property type="project" value="InterPro"/>
</dbReference>
<dbReference type="SUPFAM" id="SSF50630">
    <property type="entry name" value="Acid proteases"/>
    <property type="match status" value="1"/>
</dbReference>
<gene>
    <name evidence="6" type="ORF">TWF694_000310</name>
</gene>
<comment type="caution">
    <text evidence="6">The sequence shown here is derived from an EMBL/GenBank/DDBJ whole genome shotgun (WGS) entry which is preliminary data.</text>
</comment>
<keyword evidence="3" id="KW-0472">Membrane</keyword>
<evidence type="ECO:0000256" key="2">
    <source>
        <dbReference type="SAM" id="MobiDB-lite"/>
    </source>
</evidence>
<dbReference type="InterPro" id="IPR021109">
    <property type="entry name" value="Peptidase_aspartic_dom_sf"/>
</dbReference>
<protein>
    <recommendedName>
        <fullName evidence="5">Peptidase A1 domain-containing protein</fullName>
    </recommendedName>
</protein>
<feature type="region of interest" description="Disordered" evidence="2">
    <location>
        <begin position="515"/>
        <end position="565"/>
    </location>
</feature>
<dbReference type="EMBL" id="JAVHJO010000001">
    <property type="protein sequence ID" value="KAK6543566.1"/>
    <property type="molecule type" value="Genomic_DNA"/>
</dbReference>
<dbReference type="InterPro" id="IPR001461">
    <property type="entry name" value="Aspartic_peptidase_A1"/>
</dbReference>
<keyword evidence="3" id="KW-0812">Transmembrane</keyword>
<evidence type="ECO:0000256" key="1">
    <source>
        <dbReference type="ARBA" id="ARBA00007447"/>
    </source>
</evidence>
<evidence type="ECO:0000256" key="3">
    <source>
        <dbReference type="SAM" id="Phobius"/>
    </source>
</evidence>
<accession>A0AAV9XPL7</accession>
<dbReference type="InterPro" id="IPR033121">
    <property type="entry name" value="PEPTIDASE_A1"/>
</dbReference>
<feature type="signal peptide" evidence="4">
    <location>
        <begin position="1"/>
        <end position="24"/>
    </location>
</feature>
<feature type="chain" id="PRO_5043497161" description="Peptidase A1 domain-containing protein" evidence="4">
    <location>
        <begin position="25"/>
        <end position="565"/>
    </location>
</feature>
<evidence type="ECO:0000313" key="6">
    <source>
        <dbReference type="EMBL" id="KAK6543566.1"/>
    </source>
</evidence>
<dbReference type="Proteomes" id="UP001365542">
    <property type="component" value="Unassembled WGS sequence"/>
</dbReference>